<evidence type="ECO:0000256" key="2">
    <source>
        <dbReference type="ARBA" id="ARBA00023125"/>
    </source>
</evidence>
<keyword evidence="2" id="KW-0238">DNA-binding</keyword>
<dbReference type="Pfam" id="PF01381">
    <property type="entry name" value="HTH_3"/>
    <property type="match status" value="1"/>
</dbReference>
<dbReference type="PROSITE" id="PS50943">
    <property type="entry name" value="HTH_CROC1"/>
    <property type="match status" value="1"/>
</dbReference>
<dbReference type="Pfam" id="PF00717">
    <property type="entry name" value="Peptidase_S24"/>
    <property type="match status" value="1"/>
</dbReference>
<sequence>MVRKQLSLERKQDAARLKNAWDKYKEEAKTKGRKVTQEDISEACGWNTQAAFSAYLNGRTPLNLDALIKLSNILEVNPYDISPELAKEINSVSSTSKSPDESQSISQMPSGRWVPVKSYSKMGMDGYFSDSGDGCDGFVPTLTAGQYAYAVKGTGDSMYPVIRSGWFLVCDPDLEPQITEFVEVQLKDGRRTIKEFIGVINGVLHVLAVNGNERLTFDMTDVERIVPVVEIIPPSRHRDEIPMMPIKQH</sequence>
<gene>
    <name evidence="5" type="ORF">OKC24_01780</name>
</gene>
<dbReference type="SUPFAM" id="SSF47413">
    <property type="entry name" value="lambda repressor-like DNA-binding domains"/>
    <property type="match status" value="1"/>
</dbReference>
<organism evidence="5 6">
    <name type="scientific">Acinetobacter entericus</name>
    <dbReference type="NCBI Taxonomy" id="2989714"/>
    <lineage>
        <taxon>Bacteria</taxon>
        <taxon>Pseudomonadati</taxon>
        <taxon>Pseudomonadota</taxon>
        <taxon>Gammaproteobacteria</taxon>
        <taxon>Moraxellales</taxon>
        <taxon>Moraxellaceae</taxon>
        <taxon>Acinetobacter</taxon>
    </lineage>
</organism>
<dbReference type="Gene3D" id="1.10.260.40">
    <property type="entry name" value="lambda repressor-like DNA-binding domains"/>
    <property type="match status" value="1"/>
</dbReference>
<dbReference type="InterPro" id="IPR001387">
    <property type="entry name" value="Cro/C1-type_HTH"/>
</dbReference>
<dbReference type="InterPro" id="IPR015927">
    <property type="entry name" value="Peptidase_S24_S26A/B/C"/>
</dbReference>
<keyword evidence="6" id="KW-1185">Reference proteome</keyword>
<evidence type="ECO:0000313" key="6">
    <source>
        <dbReference type="Proteomes" id="UP001209682"/>
    </source>
</evidence>
<accession>A0ABT3NEE9</accession>
<dbReference type="InterPro" id="IPR039418">
    <property type="entry name" value="LexA-like"/>
</dbReference>
<name>A0ABT3NEE9_9GAMM</name>
<dbReference type="Proteomes" id="UP001209682">
    <property type="component" value="Unassembled WGS sequence"/>
</dbReference>
<feature type="domain" description="HTH cro/C1-type" evidence="4">
    <location>
        <begin position="31"/>
        <end position="81"/>
    </location>
</feature>
<comment type="caution">
    <text evidence="5">The sequence shown here is derived from an EMBL/GenBank/DDBJ whole genome shotgun (WGS) entry which is preliminary data.</text>
</comment>
<dbReference type="SUPFAM" id="SSF51306">
    <property type="entry name" value="LexA/Signal peptidase"/>
    <property type="match status" value="1"/>
</dbReference>
<dbReference type="PANTHER" id="PTHR40661">
    <property type="match status" value="1"/>
</dbReference>
<dbReference type="PANTHER" id="PTHR40661:SF3">
    <property type="entry name" value="FELS-1 PROPHAGE TRANSCRIPTIONAL REGULATOR"/>
    <property type="match status" value="1"/>
</dbReference>
<proteinExistence type="predicted"/>
<dbReference type="Gene3D" id="2.10.109.10">
    <property type="entry name" value="Umud Fragment, subunit A"/>
    <property type="match status" value="1"/>
</dbReference>
<dbReference type="InterPro" id="IPR036286">
    <property type="entry name" value="LexA/Signal_pep-like_sf"/>
</dbReference>
<dbReference type="CDD" id="cd06529">
    <property type="entry name" value="S24_LexA-like"/>
    <property type="match status" value="1"/>
</dbReference>
<evidence type="ECO:0000256" key="3">
    <source>
        <dbReference type="ARBA" id="ARBA00023163"/>
    </source>
</evidence>
<keyword evidence="3" id="KW-0804">Transcription</keyword>
<dbReference type="InterPro" id="IPR010982">
    <property type="entry name" value="Lambda_DNA-bd_dom_sf"/>
</dbReference>
<reference evidence="5 6" key="1">
    <citation type="submission" date="2022-11" db="EMBL/GenBank/DDBJ databases">
        <title>Acinetobacter entericus sp. nov., isolated from the gut of the plastic-eating larvae of the Coleoptera insect Zophobas atratus.</title>
        <authorList>
            <person name="Dong X."/>
            <person name="Yang Y."/>
        </authorList>
    </citation>
    <scope>NUCLEOTIDE SEQUENCE [LARGE SCALE GENOMIC DNA]</scope>
    <source>
        <strain evidence="5 6">BIT-DXN8</strain>
    </source>
</reference>
<dbReference type="EMBL" id="JAPEQW010000002">
    <property type="protein sequence ID" value="MCW8037915.1"/>
    <property type="molecule type" value="Genomic_DNA"/>
</dbReference>
<evidence type="ECO:0000256" key="1">
    <source>
        <dbReference type="ARBA" id="ARBA00023015"/>
    </source>
</evidence>
<protein>
    <submittedName>
        <fullName evidence="5">LexA family transcriptional regulator</fullName>
    </submittedName>
</protein>
<evidence type="ECO:0000259" key="4">
    <source>
        <dbReference type="PROSITE" id="PS50943"/>
    </source>
</evidence>
<evidence type="ECO:0000313" key="5">
    <source>
        <dbReference type="EMBL" id="MCW8037915.1"/>
    </source>
</evidence>
<keyword evidence="1" id="KW-0805">Transcription regulation</keyword>
<dbReference type="RefSeq" id="WP_265464625.1">
    <property type="nucleotide sequence ID" value="NZ_JAPEQW010000002.1"/>
</dbReference>